<evidence type="ECO:0000256" key="4">
    <source>
        <dbReference type="ARBA" id="ARBA00023004"/>
    </source>
</evidence>
<evidence type="ECO:0000256" key="1">
    <source>
        <dbReference type="ARBA" id="ARBA00004173"/>
    </source>
</evidence>
<sequence length="210" mass="24120">MIRSILTKNSTLPYYKLFLKRSFISKPNNIIAKTIINNNCTKIIDIKNNYFKYFTTTSATTQQQQQQQQQHQQQEPITTSSTSKQQLKETEEINENITKYKISLTDNCVKELNNVERKLNSPDVYLRVMVDMGGCSGYQYIIKIDNKLQDEDVLFIRNGAKVIIDKISLEMMEGSVIDYEAALMRSSFVVASNPNTIKSCGCKISFDLKK</sequence>
<evidence type="ECO:0000256" key="6">
    <source>
        <dbReference type="SAM" id="MobiDB-lite"/>
    </source>
</evidence>
<dbReference type="InterPro" id="IPR016092">
    <property type="entry name" value="ATAP"/>
</dbReference>
<keyword evidence="5" id="KW-0496">Mitochondrion</keyword>
<protein>
    <recommendedName>
        <fullName evidence="7">Core domain-containing protein</fullName>
    </recommendedName>
</protein>
<dbReference type="PANTHER" id="PTHR43011:SF1">
    <property type="entry name" value="IRON-SULFUR CLUSTER ASSEMBLY 2 HOMOLOG, MITOCHONDRIAL"/>
    <property type="match status" value="1"/>
</dbReference>
<dbReference type="Gene3D" id="2.60.300.12">
    <property type="entry name" value="HesB-like domain"/>
    <property type="match status" value="1"/>
</dbReference>
<dbReference type="Pfam" id="PF01521">
    <property type="entry name" value="Fe-S_biosyn"/>
    <property type="match status" value="1"/>
</dbReference>
<dbReference type="GO" id="GO:0016226">
    <property type="term" value="P:iron-sulfur cluster assembly"/>
    <property type="evidence" value="ECO:0007669"/>
    <property type="project" value="InterPro"/>
</dbReference>
<dbReference type="PANTHER" id="PTHR43011">
    <property type="entry name" value="IRON-SULFUR CLUSTER ASSEMBLY 2 HOMOLOG, MITOCHONDRIAL"/>
    <property type="match status" value="1"/>
</dbReference>
<reference evidence="8 9" key="1">
    <citation type="submission" date="2023-11" db="EMBL/GenBank/DDBJ databases">
        <title>Dfirmibasis_genome.</title>
        <authorList>
            <person name="Edelbroek B."/>
            <person name="Kjellin J."/>
            <person name="Jerlstrom-Hultqvist J."/>
            <person name="Soderbom F."/>
        </authorList>
    </citation>
    <scope>NUCLEOTIDE SEQUENCE [LARGE SCALE GENOMIC DNA]</scope>
    <source>
        <strain evidence="8 9">TNS-C-14</strain>
    </source>
</reference>
<evidence type="ECO:0000256" key="2">
    <source>
        <dbReference type="ARBA" id="ARBA00006718"/>
    </source>
</evidence>
<feature type="compositionally biased region" description="Low complexity" evidence="6">
    <location>
        <begin position="64"/>
        <end position="74"/>
    </location>
</feature>
<feature type="region of interest" description="Disordered" evidence="6">
    <location>
        <begin position="64"/>
        <end position="90"/>
    </location>
</feature>
<keyword evidence="4" id="KW-0408">Iron</keyword>
<evidence type="ECO:0000313" key="9">
    <source>
        <dbReference type="Proteomes" id="UP001344447"/>
    </source>
</evidence>
<dbReference type="Proteomes" id="UP001344447">
    <property type="component" value="Unassembled WGS sequence"/>
</dbReference>
<dbReference type="GO" id="GO:0051539">
    <property type="term" value="F:4 iron, 4 sulfur cluster binding"/>
    <property type="evidence" value="ECO:0007669"/>
    <property type="project" value="TreeGrafter"/>
</dbReference>
<keyword evidence="3" id="KW-0479">Metal-binding</keyword>
<dbReference type="NCBIfam" id="TIGR00049">
    <property type="entry name" value="iron-sulfur cluster assembly accessory protein"/>
    <property type="match status" value="1"/>
</dbReference>
<comment type="subcellular location">
    <subcellularLocation>
        <location evidence="1">Mitochondrion</location>
    </subcellularLocation>
</comment>
<organism evidence="8 9">
    <name type="scientific">Dictyostelium firmibasis</name>
    <dbReference type="NCBI Taxonomy" id="79012"/>
    <lineage>
        <taxon>Eukaryota</taxon>
        <taxon>Amoebozoa</taxon>
        <taxon>Evosea</taxon>
        <taxon>Eumycetozoa</taxon>
        <taxon>Dictyostelia</taxon>
        <taxon>Dictyosteliales</taxon>
        <taxon>Dictyosteliaceae</taxon>
        <taxon>Dictyostelium</taxon>
    </lineage>
</organism>
<accession>A0AAN7U3J7</accession>
<dbReference type="InterPro" id="IPR000361">
    <property type="entry name" value="ATAP_core_dom"/>
</dbReference>
<dbReference type="InterPro" id="IPR035903">
    <property type="entry name" value="HesB-like_dom_sf"/>
</dbReference>
<evidence type="ECO:0000313" key="8">
    <source>
        <dbReference type="EMBL" id="KAK5580930.1"/>
    </source>
</evidence>
<comment type="caution">
    <text evidence="8">The sequence shown here is derived from an EMBL/GenBank/DDBJ whole genome shotgun (WGS) entry which is preliminary data.</text>
</comment>
<feature type="domain" description="Core" evidence="7">
    <location>
        <begin position="101"/>
        <end position="203"/>
    </location>
</feature>
<dbReference type="FunFam" id="2.60.300.12:FF:000006">
    <property type="entry name" value="Iron-sulfur cluster assembly 2 mitochondrial"/>
    <property type="match status" value="1"/>
</dbReference>
<keyword evidence="9" id="KW-1185">Reference proteome</keyword>
<comment type="similarity">
    <text evidence="2">Belongs to the HesB/IscA family.</text>
</comment>
<name>A0AAN7U3J7_9MYCE</name>
<evidence type="ECO:0000259" key="7">
    <source>
        <dbReference type="Pfam" id="PF01521"/>
    </source>
</evidence>
<dbReference type="AlphaFoldDB" id="A0AAN7U3J7"/>
<evidence type="ECO:0000256" key="5">
    <source>
        <dbReference type="ARBA" id="ARBA00023128"/>
    </source>
</evidence>
<dbReference type="GO" id="GO:0051537">
    <property type="term" value="F:2 iron, 2 sulfur cluster binding"/>
    <property type="evidence" value="ECO:0007669"/>
    <property type="project" value="TreeGrafter"/>
</dbReference>
<feature type="compositionally biased region" description="Polar residues" evidence="6">
    <location>
        <begin position="75"/>
        <end position="85"/>
    </location>
</feature>
<proteinExistence type="inferred from homology"/>
<dbReference type="GO" id="GO:0120510">
    <property type="term" value="C:mitochondrial [4Fe-4S] assembly complex"/>
    <property type="evidence" value="ECO:0007669"/>
    <property type="project" value="UniProtKB-ARBA"/>
</dbReference>
<dbReference type="SUPFAM" id="SSF89360">
    <property type="entry name" value="HesB-like domain"/>
    <property type="match status" value="1"/>
</dbReference>
<gene>
    <name evidence="8" type="ORF">RB653_000957</name>
</gene>
<dbReference type="EMBL" id="JAVFKY010000002">
    <property type="protein sequence ID" value="KAK5580930.1"/>
    <property type="molecule type" value="Genomic_DNA"/>
</dbReference>
<dbReference type="GO" id="GO:0005506">
    <property type="term" value="F:iron ion binding"/>
    <property type="evidence" value="ECO:0007669"/>
    <property type="project" value="TreeGrafter"/>
</dbReference>
<evidence type="ECO:0000256" key="3">
    <source>
        <dbReference type="ARBA" id="ARBA00022723"/>
    </source>
</evidence>